<dbReference type="EMBL" id="CP022991">
    <property type="protein sequence ID" value="ASW03415.1"/>
    <property type="molecule type" value="Genomic_DNA"/>
</dbReference>
<dbReference type="AlphaFoldDB" id="A0A248VX18"/>
<dbReference type="SUPFAM" id="SSF56281">
    <property type="entry name" value="Metallo-hydrolase/oxidoreductase"/>
    <property type="match status" value="1"/>
</dbReference>
<organism evidence="2 3">
    <name type="scientific">Paraburkholderia aromaticivorans</name>
    <dbReference type="NCBI Taxonomy" id="2026199"/>
    <lineage>
        <taxon>Bacteria</taxon>
        <taxon>Pseudomonadati</taxon>
        <taxon>Pseudomonadota</taxon>
        <taxon>Betaproteobacteria</taxon>
        <taxon>Burkholderiales</taxon>
        <taxon>Burkholderiaceae</taxon>
        <taxon>Paraburkholderia</taxon>
    </lineage>
</organism>
<name>A0A248VX18_9BURK</name>
<dbReference type="InterPro" id="IPR001279">
    <property type="entry name" value="Metallo-B-lactamas"/>
</dbReference>
<dbReference type="Pfam" id="PF19583">
    <property type="entry name" value="ODP"/>
    <property type="match status" value="1"/>
</dbReference>
<dbReference type="SMART" id="SM00849">
    <property type="entry name" value="Lactamase_B"/>
    <property type="match status" value="1"/>
</dbReference>
<dbReference type="InterPro" id="IPR036866">
    <property type="entry name" value="RibonucZ/Hydroxyglut_hydro"/>
</dbReference>
<proteinExistence type="predicted"/>
<evidence type="ECO:0000313" key="2">
    <source>
        <dbReference type="EMBL" id="ASW03415.1"/>
    </source>
</evidence>
<accession>A0A248VX18</accession>
<evidence type="ECO:0000313" key="3">
    <source>
        <dbReference type="Proteomes" id="UP000215158"/>
    </source>
</evidence>
<keyword evidence="2" id="KW-0378">Hydrolase</keyword>
<dbReference type="GO" id="GO:0016787">
    <property type="term" value="F:hydrolase activity"/>
    <property type="evidence" value="ECO:0007669"/>
    <property type="project" value="UniProtKB-KW"/>
</dbReference>
<keyword evidence="3" id="KW-1185">Reference proteome</keyword>
<evidence type="ECO:0000259" key="1">
    <source>
        <dbReference type="SMART" id="SM00849"/>
    </source>
</evidence>
<geneLocation type="plasmid" evidence="2 3">
    <name>pBN1</name>
</geneLocation>
<feature type="domain" description="Metallo-beta-lactamase" evidence="1">
    <location>
        <begin position="35"/>
        <end position="221"/>
    </location>
</feature>
<protein>
    <submittedName>
        <fullName evidence="2">MBL fold metallo-hydrolase</fullName>
    </submittedName>
</protein>
<gene>
    <name evidence="2" type="ORF">CJU94_35130</name>
</gene>
<sequence>MAALSLSSDTTIHEISERIYRISTPVQIPGGGGFSFNQYLIDDDDPLLFHTGLRRLFPVVREAVERIIPIDRLRYVGFSHFEADECGALNEFLAAAPHAEPICGQIAAMVSVSDYADRPPRALADDETIPLGQHSVRWLDTPHLPHAWECGFLMETASATLLCGDLFTQGGSHNPPLTEGDILEPSEAFRHEMDYFSHTRNARAMLERLAALQPTTLACMHGSAWRGDGAALLRALADSVERA</sequence>
<dbReference type="Proteomes" id="UP000215158">
    <property type="component" value="Plasmid pBN1"/>
</dbReference>
<keyword evidence="2" id="KW-0614">Plasmid</keyword>
<reference evidence="2 3" key="1">
    <citation type="submission" date="2017-08" db="EMBL/GenBank/DDBJ databases">
        <title>Identification and genetic characteristics of simultaneous BTEX- and naphthalene-degrading Paraburkholderia sp. BN5 isolated from petroleum-contaminated soil.</title>
        <authorList>
            <person name="Lee Y."/>
            <person name="Jeon C.O."/>
        </authorList>
    </citation>
    <scope>NUCLEOTIDE SEQUENCE [LARGE SCALE GENOMIC DNA]</scope>
    <source>
        <strain evidence="2 3">BN5</strain>
        <plasmid evidence="2 3">pBN1</plasmid>
    </source>
</reference>
<dbReference type="OrthoDB" id="9800607at2"/>
<dbReference type="Gene3D" id="3.60.15.10">
    <property type="entry name" value="Ribonuclease Z/Hydroxyacylglutathione hydrolase-like"/>
    <property type="match status" value="1"/>
</dbReference>
<dbReference type="InterPro" id="IPR045761">
    <property type="entry name" value="ODP_dom"/>
</dbReference>
<dbReference type="RefSeq" id="WP_095423243.1">
    <property type="nucleotide sequence ID" value="NZ_CP022991.1"/>
</dbReference>
<dbReference type="KEGG" id="parb:CJU94_35130"/>
<dbReference type="PANTHER" id="PTHR43717:SF1">
    <property type="entry name" value="ANAEROBIC NITRIC OXIDE REDUCTASE FLAVORUBREDOXIN"/>
    <property type="match status" value="1"/>
</dbReference>
<dbReference type="PANTHER" id="PTHR43717">
    <property type="entry name" value="ANAEROBIC NITRIC OXIDE REDUCTASE FLAVORUBREDOXIN"/>
    <property type="match status" value="1"/>
</dbReference>